<dbReference type="NCBIfam" id="NF000499">
    <property type="entry name" value="Erm23S_rRNA_broad"/>
    <property type="match status" value="1"/>
</dbReference>
<dbReference type="GO" id="GO:0008168">
    <property type="term" value="F:methyltransferase activity"/>
    <property type="evidence" value="ECO:0007669"/>
    <property type="project" value="UniProtKB-KW"/>
</dbReference>
<dbReference type="Proteomes" id="UP000681341">
    <property type="component" value="Unassembled WGS sequence"/>
</dbReference>
<evidence type="ECO:0000256" key="1">
    <source>
        <dbReference type="ARBA" id="ARBA00022603"/>
    </source>
</evidence>
<dbReference type="Pfam" id="PF00398">
    <property type="entry name" value="RrnaAD"/>
    <property type="match status" value="1"/>
</dbReference>
<name>A0ABS3U7N6_9ACTN</name>
<dbReference type="InterPro" id="IPR020596">
    <property type="entry name" value="rRNA_Ade_Mease_Trfase_CS"/>
</dbReference>
<keyword evidence="2 5" id="KW-0808">Transferase</keyword>
<feature type="binding site" evidence="5">
    <location>
        <position position="113"/>
    </location>
    <ligand>
        <name>S-adenosyl-L-methionine</name>
        <dbReference type="ChEBI" id="CHEBI:59789"/>
    </ligand>
</feature>
<dbReference type="CDD" id="cd02440">
    <property type="entry name" value="AdoMet_MTases"/>
    <property type="match status" value="1"/>
</dbReference>
<dbReference type="PANTHER" id="PTHR11727:SF7">
    <property type="entry name" value="DIMETHYLADENOSINE TRANSFERASE-RELATED"/>
    <property type="match status" value="1"/>
</dbReference>
<keyword evidence="4 5" id="KW-0694">RNA-binding</keyword>
<dbReference type="Gene3D" id="3.40.50.150">
    <property type="entry name" value="Vaccinia Virus protein VP39"/>
    <property type="match status" value="1"/>
</dbReference>
<dbReference type="GO" id="GO:0032259">
    <property type="term" value="P:methylation"/>
    <property type="evidence" value="ECO:0007669"/>
    <property type="project" value="UniProtKB-KW"/>
</dbReference>
<feature type="binding site" evidence="5">
    <location>
        <position position="97"/>
    </location>
    <ligand>
        <name>S-adenosyl-L-methionine</name>
        <dbReference type="ChEBI" id="CHEBI:59789"/>
    </ligand>
</feature>
<dbReference type="InterPro" id="IPR029063">
    <property type="entry name" value="SAM-dependent_MTases_sf"/>
</dbReference>
<feature type="binding site" evidence="5">
    <location>
        <position position="24"/>
    </location>
    <ligand>
        <name>S-adenosyl-L-methionine</name>
        <dbReference type="ChEBI" id="CHEBI:59789"/>
    </ligand>
</feature>
<feature type="domain" description="Ribosomal RNA adenine methylase transferase N-terminal" evidence="6">
    <location>
        <begin position="31"/>
        <end position="195"/>
    </location>
</feature>
<evidence type="ECO:0000256" key="4">
    <source>
        <dbReference type="ARBA" id="ARBA00022884"/>
    </source>
</evidence>
<protein>
    <submittedName>
        <fullName evidence="7">23S ribosomal RNA methyltransferase Erm</fullName>
    </submittedName>
</protein>
<accession>A0ABS3U7N6</accession>
<reference evidence="7 8" key="1">
    <citation type="submission" date="2021-03" db="EMBL/GenBank/DDBJ databases">
        <title>Glycomyces sp. nov., a novel actinomycete isolated from soil.</title>
        <authorList>
            <person name="Yang X."/>
            <person name="Xu X."/>
        </authorList>
    </citation>
    <scope>NUCLEOTIDE SEQUENCE [LARGE SCALE GENOMIC DNA]</scope>
    <source>
        <strain evidence="7 8">NEAU-S30</strain>
    </source>
</reference>
<dbReference type="SUPFAM" id="SSF53335">
    <property type="entry name" value="S-adenosyl-L-methionine-dependent methyltransferases"/>
    <property type="match status" value="1"/>
</dbReference>
<keyword evidence="1 5" id="KW-0489">Methyltransferase</keyword>
<comment type="caution">
    <text evidence="7">The sequence shown here is derived from an EMBL/GenBank/DDBJ whole genome shotgun (WGS) entry which is preliminary data.</text>
</comment>
<dbReference type="InterPro" id="IPR020598">
    <property type="entry name" value="rRNA_Ade_methylase_Trfase_N"/>
</dbReference>
<keyword evidence="8" id="KW-1185">Reference proteome</keyword>
<gene>
    <name evidence="7" type="primary">erm</name>
    <name evidence="7" type="ORF">J5V16_18215</name>
</gene>
<keyword evidence="3 5" id="KW-0949">S-adenosyl-L-methionine</keyword>
<evidence type="ECO:0000259" key="6">
    <source>
        <dbReference type="SMART" id="SM00650"/>
    </source>
</evidence>
<dbReference type="InterPro" id="IPR001737">
    <property type="entry name" value="KsgA/Erm"/>
</dbReference>
<feature type="binding site" evidence="5">
    <location>
        <position position="26"/>
    </location>
    <ligand>
        <name>S-adenosyl-L-methionine</name>
        <dbReference type="ChEBI" id="CHEBI:59789"/>
    </ligand>
</feature>
<evidence type="ECO:0000256" key="3">
    <source>
        <dbReference type="ARBA" id="ARBA00022691"/>
    </source>
</evidence>
<dbReference type="SMART" id="SM00650">
    <property type="entry name" value="rADc"/>
    <property type="match status" value="1"/>
</dbReference>
<dbReference type="PANTHER" id="PTHR11727">
    <property type="entry name" value="DIMETHYLADENOSINE TRANSFERASE"/>
    <property type="match status" value="1"/>
</dbReference>
<organism evidence="7 8">
    <name type="scientific">Glycomyces niveus</name>
    <dbReference type="NCBI Taxonomy" id="2820287"/>
    <lineage>
        <taxon>Bacteria</taxon>
        <taxon>Bacillati</taxon>
        <taxon>Actinomycetota</taxon>
        <taxon>Actinomycetes</taxon>
        <taxon>Glycomycetales</taxon>
        <taxon>Glycomycetaceae</taxon>
        <taxon>Glycomyces</taxon>
    </lineage>
</organism>
<dbReference type="RefSeq" id="WP_208498091.1">
    <property type="nucleotide sequence ID" value="NZ_JAGFNP010000011.1"/>
</dbReference>
<evidence type="ECO:0000256" key="5">
    <source>
        <dbReference type="PROSITE-ProRule" id="PRU01026"/>
    </source>
</evidence>
<evidence type="ECO:0000313" key="8">
    <source>
        <dbReference type="Proteomes" id="UP000681341"/>
    </source>
</evidence>
<evidence type="ECO:0000313" key="7">
    <source>
        <dbReference type="EMBL" id="MBO3734765.1"/>
    </source>
</evidence>
<evidence type="ECO:0000256" key="2">
    <source>
        <dbReference type="ARBA" id="ARBA00022679"/>
    </source>
</evidence>
<comment type="similarity">
    <text evidence="5">Belongs to the class I-like SAM-binding methyltransferase superfamily. rRNA adenine N(6)-methyltransferase family.</text>
</comment>
<dbReference type="PROSITE" id="PS51689">
    <property type="entry name" value="SAM_RNA_A_N6_MT"/>
    <property type="match status" value="1"/>
</dbReference>
<proteinExistence type="inferred from homology"/>
<feature type="binding site" evidence="5">
    <location>
        <position position="72"/>
    </location>
    <ligand>
        <name>S-adenosyl-L-methionine</name>
        <dbReference type="ChEBI" id="CHEBI:59789"/>
    </ligand>
</feature>
<feature type="binding site" evidence="5">
    <location>
        <position position="51"/>
    </location>
    <ligand>
        <name>S-adenosyl-L-methionine</name>
        <dbReference type="ChEBI" id="CHEBI:59789"/>
    </ligand>
</feature>
<dbReference type="PROSITE" id="PS01131">
    <property type="entry name" value="RRNA_A_DIMETH"/>
    <property type="match status" value="1"/>
</dbReference>
<dbReference type="EMBL" id="JAGFNP010000011">
    <property type="protein sequence ID" value="MBO3734765.1"/>
    <property type="molecule type" value="Genomic_DNA"/>
</dbReference>
<sequence length="267" mass="30274">MSRSQFPRARETRHLSNRKALSQNFLRNPHLARDFVDSAGIGPGDHVVEVGPGDGMVTRPLLDRAGRVTAYEKDRHFAERLRSRLGHHEHFRCHRADFRDVHPPDEPFHVVSNAPFGITTDIVRWCLNARTLASAALVTQLEFARKHTGDYGRWSRLTVEHWPEFEFALGMRIDRHEFRPVPQVDAAAIHLRRRPKPLLPEPAMVDWRDLVDLGFSGVGGSLGASLCRVVPRRDAHRACAEAGIDRGQVVGHVPPDRWIALFEALTR</sequence>